<keyword evidence="6" id="KW-1185">Reference proteome</keyword>
<dbReference type="GO" id="GO:0016747">
    <property type="term" value="F:acyltransferase activity, transferring groups other than amino-acyl groups"/>
    <property type="evidence" value="ECO:0007669"/>
    <property type="project" value="InterPro"/>
</dbReference>
<dbReference type="InterPro" id="IPR050623">
    <property type="entry name" value="Glucan_succinyl_AcylTrfase"/>
</dbReference>
<evidence type="ECO:0000313" key="6">
    <source>
        <dbReference type="Proteomes" id="UP000679749"/>
    </source>
</evidence>
<comment type="caution">
    <text evidence="5">The sequence shown here is derived from an EMBL/GenBank/DDBJ whole genome shotgun (WGS) entry which is preliminary data.</text>
</comment>
<protein>
    <submittedName>
        <fullName evidence="5">Acyltransferase family protein</fullName>
    </submittedName>
</protein>
<keyword evidence="3" id="KW-0472">Membrane</keyword>
<feature type="transmembrane region" description="Helical" evidence="3">
    <location>
        <begin position="53"/>
        <end position="77"/>
    </location>
</feature>
<evidence type="ECO:0000313" key="5">
    <source>
        <dbReference type="EMBL" id="MBS4214058.1"/>
    </source>
</evidence>
<feature type="domain" description="Acyltransferase 3" evidence="4">
    <location>
        <begin position="11"/>
        <end position="353"/>
    </location>
</feature>
<feature type="transmembrane region" description="Helical" evidence="3">
    <location>
        <begin position="335"/>
        <end position="355"/>
    </location>
</feature>
<evidence type="ECO:0000256" key="3">
    <source>
        <dbReference type="SAM" id="Phobius"/>
    </source>
</evidence>
<keyword evidence="3" id="KW-1133">Transmembrane helix</keyword>
<keyword evidence="5" id="KW-0808">Transferase</keyword>
<feature type="transmembrane region" description="Helical" evidence="3">
    <location>
        <begin position="311"/>
        <end position="329"/>
    </location>
</feature>
<feature type="transmembrane region" description="Helical" evidence="3">
    <location>
        <begin position="89"/>
        <end position="111"/>
    </location>
</feature>
<feature type="transmembrane region" description="Helical" evidence="3">
    <location>
        <begin position="12"/>
        <end position="33"/>
    </location>
</feature>
<comment type="similarity">
    <text evidence="2">Belongs to the acyltransferase 3 family.</text>
</comment>
<sequence length="387" mass="45744">MKNNNQFIRQYDLDWIKVLATLTVFLYHCSMFFNPFDWHIKNNVINRSYIDFFSLFVGNWIMPIFFMISGISTYYALQKRNSQRFVKERLVRLGIPLLLGIFILSPPQVYIERITNNQFDGSFFKFFPHYFDGLYLEIGGTGNFAFFGHHLWYLLELLLFSMITLPFFLNVKKGVGHKAFGTFHYLVMPIPLMIVALTANNIVNLASWGIIFYLILFIYGYYFFSRESLREFVRRVGVFAGYLSAISTAGYIFWAMYIGFPMNVSLNWGIFMILRVILVWNVLFFILYLGDKYLNFINSTLKYTSEASMPFYVLHQPIIIMLGFFIYNLEWAVPVKVVFLVPVAFTIIMILYHFIIRRFNLLRVMFGLRIAKENKIMTEKIRTSLKN</sequence>
<name>A0A942U7G8_9BACI</name>
<gene>
    <name evidence="5" type="ORF">KHA99_16500</name>
</gene>
<dbReference type="RefSeq" id="WP_213118558.1">
    <property type="nucleotide sequence ID" value="NZ_JAGYPF010000003.1"/>
</dbReference>
<dbReference type="PANTHER" id="PTHR36927">
    <property type="entry name" value="BLR4337 PROTEIN"/>
    <property type="match status" value="1"/>
</dbReference>
<keyword evidence="5" id="KW-0012">Acyltransferase</keyword>
<dbReference type="PANTHER" id="PTHR36927:SF3">
    <property type="entry name" value="GLUCANS BIOSYNTHESIS PROTEIN C"/>
    <property type="match status" value="1"/>
</dbReference>
<feature type="transmembrane region" description="Helical" evidence="3">
    <location>
        <begin position="183"/>
        <end position="199"/>
    </location>
</feature>
<feature type="transmembrane region" description="Helical" evidence="3">
    <location>
        <begin position="151"/>
        <end position="171"/>
    </location>
</feature>
<keyword evidence="3" id="KW-0812">Transmembrane</keyword>
<organism evidence="5 6">
    <name type="scientific">Neobacillus rhizophilus</name>
    <dbReference type="NCBI Taxonomy" id="2833579"/>
    <lineage>
        <taxon>Bacteria</taxon>
        <taxon>Bacillati</taxon>
        <taxon>Bacillota</taxon>
        <taxon>Bacilli</taxon>
        <taxon>Bacillales</taxon>
        <taxon>Bacillaceae</taxon>
        <taxon>Neobacillus</taxon>
    </lineage>
</organism>
<dbReference type="Pfam" id="PF01757">
    <property type="entry name" value="Acyl_transf_3"/>
    <property type="match status" value="1"/>
</dbReference>
<dbReference type="AlphaFoldDB" id="A0A942U7G8"/>
<proteinExistence type="inferred from homology"/>
<accession>A0A942U7G8</accession>
<reference evidence="5" key="1">
    <citation type="submission" date="2021-05" db="EMBL/GenBank/DDBJ databases">
        <title>Novel Bacillus species.</title>
        <authorList>
            <person name="Liu G."/>
        </authorList>
    </citation>
    <scope>NUCLEOTIDE SEQUENCE</scope>
    <source>
        <strain evidence="5">FJAT-49825</strain>
    </source>
</reference>
<dbReference type="InterPro" id="IPR002656">
    <property type="entry name" value="Acyl_transf_3_dom"/>
</dbReference>
<feature type="transmembrane region" description="Helical" evidence="3">
    <location>
        <begin position="236"/>
        <end position="260"/>
    </location>
</feature>
<evidence type="ECO:0000256" key="1">
    <source>
        <dbReference type="ARBA" id="ARBA00004370"/>
    </source>
</evidence>
<evidence type="ECO:0000256" key="2">
    <source>
        <dbReference type="ARBA" id="ARBA00007400"/>
    </source>
</evidence>
<feature type="transmembrane region" description="Helical" evidence="3">
    <location>
        <begin position="266"/>
        <end position="290"/>
    </location>
</feature>
<dbReference type="Proteomes" id="UP000679749">
    <property type="component" value="Unassembled WGS sequence"/>
</dbReference>
<feature type="transmembrane region" description="Helical" evidence="3">
    <location>
        <begin position="205"/>
        <end position="224"/>
    </location>
</feature>
<evidence type="ECO:0000259" key="4">
    <source>
        <dbReference type="Pfam" id="PF01757"/>
    </source>
</evidence>
<dbReference type="EMBL" id="JAGYPF010000003">
    <property type="protein sequence ID" value="MBS4214058.1"/>
    <property type="molecule type" value="Genomic_DNA"/>
</dbReference>
<comment type="subcellular location">
    <subcellularLocation>
        <location evidence="1">Membrane</location>
    </subcellularLocation>
</comment>